<evidence type="ECO:0000256" key="1">
    <source>
        <dbReference type="SAM" id="MobiDB-lite"/>
    </source>
</evidence>
<comment type="caution">
    <text evidence="2">The sequence shown here is derived from an EMBL/GenBank/DDBJ whole genome shotgun (WGS) entry which is preliminary data.</text>
</comment>
<protein>
    <submittedName>
        <fullName evidence="2">Uncharacterized protein</fullName>
    </submittedName>
</protein>
<dbReference type="Proteomes" id="UP000435112">
    <property type="component" value="Unassembled WGS sequence"/>
</dbReference>
<proteinExistence type="predicted"/>
<organism evidence="2 5">
    <name type="scientific">Phytophthora rubi</name>
    <dbReference type="NCBI Taxonomy" id="129364"/>
    <lineage>
        <taxon>Eukaryota</taxon>
        <taxon>Sar</taxon>
        <taxon>Stramenopiles</taxon>
        <taxon>Oomycota</taxon>
        <taxon>Peronosporomycetes</taxon>
        <taxon>Peronosporales</taxon>
        <taxon>Peronosporaceae</taxon>
        <taxon>Phytophthora</taxon>
    </lineage>
</organism>
<dbReference type="EMBL" id="QXFV01002248">
    <property type="protein sequence ID" value="KAE8990534.1"/>
    <property type="molecule type" value="Genomic_DNA"/>
</dbReference>
<dbReference type="EMBL" id="QXFU01002292">
    <property type="protein sequence ID" value="KAE8987761.1"/>
    <property type="molecule type" value="Genomic_DNA"/>
</dbReference>
<evidence type="ECO:0000313" key="5">
    <source>
        <dbReference type="Proteomes" id="UP000435112"/>
    </source>
</evidence>
<evidence type="ECO:0000313" key="4">
    <source>
        <dbReference type="Proteomes" id="UP000429607"/>
    </source>
</evidence>
<dbReference type="AlphaFoldDB" id="A0A6A3J098"/>
<evidence type="ECO:0000313" key="3">
    <source>
        <dbReference type="EMBL" id="KAE8990534.1"/>
    </source>
</evidence>
<gene>
    <name evidence="3" type="ORF">PR001_g21458</name>
    <name evidence="2" type="ORF">PR002_g21954</name>
</gene>
<dbReference type="Proteomes" id="UP000429607">
    <property type="component" value="Unassembled WGS sequence"/>
</dbReference>
<evidence type="ECO:0000313" key="2">
    <source>
        <dbReference type="EMBL" id="KAE8987761.1"/>
    </source>
</evidence>
<accession>A0A6A3J098</accession>
<feature type="region of interest" description="Disordered" evidence="1">
    <location>
        <begin position="16"/>
        <end position="35"/>
    </location>
</feature>
<reference evidence="4 5" key="1">
    <citation type="submission" date="2018-09" db="EMBL/GenBank/DDBJ databases">
        <title>Genomic investigation of the strawberry pathogen Phytophthora fragariae indicates pathogenicity is determined by transcriptional variation in three key races.</title>
        <authorList>
            <person name="Adams T.M."/>
            <person name="Armitage A.D."/>
            <person name="Sobczyk M.K."/>
            <person name="Bates H.J."/>
            <person name="Dunwell J.M."/>
            <person name="Nellist C.F."/>
            <person name="Harrison R.J."/>
        </authorList>
    </citation>
    <scope>NUCLEOTIDE SEQUENCE [LARGE SCALE GENOMIC DNA]</scope>
    <source>
        <strain evidence="3 4">SCRP249</strain>
        <strain evidence="2 5">SCRP324</strain>
    </source>
</reference>
<name>A0A6A3J098_9STRA</name>
<sequence length="141" mass="14025">MLEYGNLFTGGSSAGITASSASLPKSRETSESPSFPAVVGDAGWSMPLSVDASRCCAELDSISDGVAAAISTASTLAGMFGIASALLMIPSPMMPSAPAYSSTTVASLSSPDDSGSASIAAGKLRCGMVDKGRKRCGKSMS</sequence>
<feature type="region of interest" description="Disordered" evidence="1">
    <location>
        <begin position="98"/>
        <end position="117"/>
    </location>
</feature>